<evidence type="ECO:0000313" key="3">
    <source>
        <dbReference type="EMBL" id="WWX25503.1"/>
    </source>
</evidence>
<dbReference type="InterPro" id="IPR036162">
    <property type="entry name" value="Resolvase-like_N_sf"/>
</dbReference>
<protein>
    <submittedName>
        <fullName evidence="3">Recombinase family protein</fullName>
    </submittedName>
</protein>
<gene>
    <name evidence="3" type="ORF">V8247_00605</name>
</gene>
<dbReference type="InterPro" id="IPR006119">
    <property type="entry name" value="Resolv_N"/>
</dbReference>
<dbReference type="PANTHER" id="PTHR30461">
    <property type="entry name" value="DNA-INVERTASE FROM LAMBDOID PROPHAGE"/>
    <property type="match status" value="1"/>
</dbReference>
<organism evidence="3 4">
    <name type="scientific">Candidatus Dehalogenimonas loeffleri</name>
    <dbReference type="NCBI Taxonomy" id="3127115"/>
    <lineage>
        <taxon>Bacteria</taxon>
        <taxon>Bacillati</taxon>
        <taxon>Chloroflexota</taxon>
        <taxon>Dehalococcoidia</taxon>
        <taxon>Dehalococcoidales</taxon>
        <taxon>Dehalococcoidaceae</taxon>
        <taxon>Dehalogenimonas</taxon>
    </lineage>
</organism>
<feature type="domain" description="Recombinase" evidence="2">
    <location>
        <begin position="193"/>
        <end position="325"/>
    </location>
</feature>
<evidence type="ECO:0000256" key="1">
    <source>
        <dbReference type="SAM" id="Coils"/>
    </source>
</evidence>
<dbReference type="SMART" id="SM00857">
    <property type="entry name" value="Resolvase"/>
    <property type="match status" value="1"/>
</dbReference>
<dbReference type="InterPro" id="IPR025827">
    <property type="entry name" value="Zn_ribbon_recom_dom"/>
</dbReference>
<dbReference type="Gene3D" id="3.90.1750.20">
    <property type="entry name" value="Putative Large Serine Recombinase, Chain B, Domain 2"/>
    <property type="match status" value="1"/>
</dbReference>
<dbReference type="InterPro" id="IPR011109">
    <property type="entry name" value="DNA_bind_recombinase_dom"/>
</dbReference>
<name>A0ABZ2J9R1_9CHLR</name>
<dbReference type="PANTHER" id="PTHR30461:SF23">
    <property type="entry name" value="DNA RECOMBINASE-RELATED"/>
    <property type="match status" value="1"/>
</dbReference>
<keyword evidence="1" id="KW-0175">Coiled coil</keyword>
<dbReference type="EMBL" id="CP146612">
    <property type="protein sequence ID" value="WWX25503.1"/>
    <property type="molecule type" value="Genomic_DNA"/>
</dbReference>
<dbReference type="InterPro" id="IPR038109">
    <property type="entry name" value="DNA_bind_recomb_sf"/>
</dbReference>
<sequence length="571" mass="64829">MYKLSCPSVYDKLDQGAETPSLVAKKALTAFVIVRVSAEDQLKGYGPDVQWEDDILPNAPGLGLLVTDEYRRVIQESATKWERTKFEAAVREALALYQQGVIKALLFPRVDRETRFIFGSIPLLAEVVKSGLKVYFAREKLALDPDDPESIERYLSKATQAQAYVQTMKLNTGRAKKKLLREGKLPQGTGVGLYGTTYDRMTKKRVIEPFEAGIVQEIFQRIASGDSPISIARDLNNRHIRTKCTKADSPPDQIKHWHSLTIRRMIRNPAFVGKTYFGMTTRVDRGHTVAHPEEKWVLLPDVTPAIVTDEIFNEANAQLEKPKIRTGRPQNPYPLKNHAFCAICNRPLVGHCLNKKYRYYQCSSARPYENSGKKCNATYIRADDLEKIVWDKTLEIFKNPKILLNELAKLGDRINQDALEAEIQELGGTLNNYEQRRNKLLEAIEWGEFEKDEILDRLNILKRLRSDDEVKLKELVKTKKYAESLATAHIKVSVLHQRVLDELEQSTPELKALALDALDVKVYAKGTNDIRIQGVIPLELTSPTTEQTSASQREYNYQCPPAGLHRGLMVP</sequence>
<evidence type="ECO:0000259" key="2">
    <source>
        <dbReference type="PROSITE" id="PS51737"/>
    </source>
</evidence>
<keyword evidence="4" id="KW-1185">Reference proteome</keyword>
<dbReference type="Pfam" id="PF07508">
    <property type="entry name" value="Recombinase"/>
    <property type="match status" value="1"/>
</dbReference>
<dbReference type="SUPFAM" id="SSF53041">
    <property type="entry name" value="Resolvase-like"/>
    <property type="match status" value="1"/>
</dbReference>
<dbReference type="Pfam" id="PF13408">
    <property type="entry name" value="Zn_ribbon_recom"/>
    <property type="match status" value="1"/>
</dbReference>
<dbReference type="InterPro" id="IPR050639">
    <property type="entry name" value="SSR_resolvase"/>
</dbReference>
<dbReference type="Gene3D" id="3.40.50.1390">
    <property type="entry name" value="Resolvase, N-terminal catalytic domain"/>
    <property type="match status" value="1"/>
</dbReference>
<evidence type="ECO:0000313" key="4">
    <source>
        <dbReference type="Proteomes" id="UP001375370"/>
    </source>
</evidence>
<dbReference type="RefSeq" id="WP_338737718.1">
    <property type="nucleotide sequence ID" value="NZ_CP146612.1"/>
</dbReference>
<dbReference type="PROSITE" id="PS51737">
    <property type="entry name" value="RECOMBINASE_DNA_BIND"/>
    <property type="match status" value="1"/>
</dbReference>
<dbReference type="Proteomes" id="UP001375370">
    <property type="component" value="Chromosome"/>
</dbReference>
<feature type="coiled-coil region" evidence="1">
    <location>
        <begin position="416"/>
        <end position="443"/>
    </location>
</feature>
<reference evidence="3 4" key="1">
    <citation type="submission" date="2024-03" db="EMBL/GenBank/DDBJ databases">
        <title>A Dehalogenimonas Isolated from Estuarine Sediments Dihaloeliminates Chlorinated Alkanes.</title>
        <authorList>
            <person name="Yang Y."/>
            <person name="Wang H."/>
        </authorList>
    </citation>
    <scope>NUCLEOTIDE SEQUENCE [LARGE SCALE GENOMIC DNA]</scope>
    <source>
        <strain evidence="3 4">W</strain>
    </source>
</reference>
<proteinExistence type="predicted"/>
<accession>A0ABZ2J9R1</accession>